<evidence type="ECO:0000313" key="3">
    <source>
        <dbReference type="Proteomes" id="UP000094527"/>
    </source>
</evidence>
<evidence type="ECO:0000256" key="1">
    <source>
        <dbReference type="SAM" id="MobiDB-lite"/>
    </source>
</evidence>
<organism evidence="2 3">
    <name type="scientific">Orchesella cincta</name>
    <name type="common">Springtail</name>
    <name type="synonym">Podura cincta</name>
    <dbReference type="NCBI Taxonomy" id="48709"/>
    <lineage>
        <taxon>Eukaryota</taxon>
        <taxon>Metazoa</taxon>
        <taxon>Ecdysozoa</taxon>
        <taxon>Arthropoda</taxon>
        <taxon>Hexapoda</taxon>
        <taxon>Collembola</taxon>
        <taxon>Entomobryomorpha</taxon>
        <taxon>Entomobryoidea</taxon>
        <taxon>Orchesellidae</taxon>
        <taxon>Orchesellinae</taxon>
        <taxon>Orchesella</taxon>
    </lineage>
</organism>
<reference evidence="2 3" key="1">
    <citation type="journal article" date="2016" name="Genome Biol. Evol.">
        <title>Gene Family Evolution Reflects Adaptation to Soil Environmental Stressors in the Genome of the Collembolan Orchesella cincta.</title>
        <authorList>
            <person name="Faddeeva-Vakhrusheva A."/>
            <person name="Derks M.F."/>
            <person name="Anvar S.Y."/>
            <person name="Agamennone V."/>
            <person name="Suring W."/>
            <person name="Smit S."/>
            <person name="van Straalen N.M."/>
            <person name="Roelofs D."/>
        </authorList>
    </citation>
    <scope>NUCLEOTIDE SEQUENCE [LARGE SCALE GENOMIC DNA]</scope>
    <source>
        <tissue evidence="2">Mixed pool</tissue>
    </source>
</reference>
<dbReference type="AlphaFoldDB" id="A0A1D2N2Y9"/>
<proteinExistence type="predicted"/>
<accession>A0A1D2N2Y9</accession>
<dbReference type="EMBL" id="LJIJ01000267">
    <property type="protein sequence ID" value="ODM99622.1"/>
    <property type="molecule type" value="Genomic_DNA"/>
</dbReference>
<feature type="region of interest" description="Disordered" evidence="1">
    <location>
        <begin position="99"/>
        <end position="137"/>
    </location>
</feature>
<name>A0A1D2N2Y9_ORCCI</name>
<evidence type="ECO:0000313" key="2">
    <source>
        <dbReference type="EMBL" id="ODM99622.1"/>
    </source>
</evidence>
<gene>
    <name evidence="2" type="ORF">Ocin01_07058</name>
</gene>
<dbReference type="Proteomes" id="UP000094527">
    <property type="component" value="Unassembled WGS sequence"/>
</dbReference>
<sequence length="278" mass="30182">MINPRKSMEGINQGEELLPVEKMPPTGQPLVSPFPQGMEEATQESEGGGASSWGTFSFEYPPTERWFSENFHEELSIVPYTEFEKGLPPAAVLPYEMEGATSGSTRKRQRTQAQAPTRKSLRRSKSSDAEQEPVVLNLTTPPLIGSMSALESFSESLSESSSALAPCSESLSASSSGGIQLGTLQYVWDAMTHLSDPYTVSILAGESQREIAPKCVKTRRSDRIAAACSKKTRRYNGKAIDGSNEKSVKKLRTGLPKVFAVADADSDMDNSWDTDTGS</sequence>
<keyword evidence="3" id="KW-1185">Reference proteome</keyword>
<comment type="caution">
    <text evidence="2">The sequence shown here is derived from an EMBL/GenBank/DDBJ whole genome shotgun (WGS) entry which is preliminary data.</text>
</comment>
<feature type="region of interest" description="Disordered" evidence="1">
    <location>
        <begin position="1"/>
        <end position="54"/>
    </location>
</feature>
<dbReference type="OrthoDB" id="21380at2759"/>
<protein>
    <submittedName>
        <fullName evidence="2">Uncharacterized protein</fullName>
    </submittedName>
</protein>